<dbReference type="EMBL" id="JAGFOA010000008">
    <property type="protein sequence ID" value="MBO3665086.1"/>
    <property type="molecule type" value="Genomic_DNA"/>
</dbReference>
<sequence>MSEPQNPPHVPDPQRPPVPPLPPLPPLPPQAQAQGQPPAQPQAPGQQPAQAPGQYPAYNPYAPQAPAPGQPPAYGAQPAGQPPAYGAQPAGYGAYPSYGQPPVPPPYPGYAGAGYVPAPPQVKKRSPWLIIGLVGAGVVVLAIIGMLIAIFSSPAAAPADPEIPDPPVSQPSDPDAPVADAVAFGDCAIQPADGWALGSTGEGSVMLQNASGELLEGTCAQLEAGVEPGVVVQSWFDFLAERDCTASEMVNPPAAQDAGVRDLDVGMGMMLCTVSTAQGTIDLGVLTISATRDDGLTGLTTLYFAEGSDFDTLNAQFATMTQSVWMSVLED</sequence>
<feature type="transmembrane region" description="Helical" evidence="2">
    <location>
        <begin position="128"/>
        <end position="151"/>
    </location>
</feature>
<gene>
    <name evidence="3" type="ORF">J5V96_16425</name>
</gene>
<dbReference type="AlphaFoldDB" id="A0A939TSD7"/>
<feature type="region of interest" description="Disordered" evidence="1">
    <location>
        <begin position="1"/>
        <end position="87"/>
    </location>
</feature>
<proteinExistence type="predicted"/>
<keyword evidence="2" id="KW-0812">Transmembrane</keyword>
<evidence type="ECO:0000313" key="3">
    <source>
        <dbReference type="EMBL" id="MBO3665086.1"/>
    </source>
</evidence>
<organism evidence="3 4">
    <name type="scientific">Microbacterium stercoris</name>
    <dbReference type="NCBI Taxonomy" id="2820289"/>
    <lineage>
        <taxon>Bacteria</taxon>
        <taxon>Bacillati</taxon>
        <taxon>Actinomycetota</taxon>
        <taxon>Actinomycetes</taxon>
        <taxon>Micrococcales</taxon>
        <taxon>Microbacteriaceae</taxon>
        <taxon>Microbacterium</taxon>
    </lineage>
</organism>
<evidence type="ECO:0000313" key="4">
    <source>
        <dbReference type="Proteomes" id="UP000680132"/>
    </source>
</evidence>
<dbReference type="Proteomes" id="UP000680132">
    <property type="component" value="Unassembled WGS sequence"/>
</dbReference>
<accession>A0A939TSD7</accession>
<evidence type="ECO:0000256" key="2">
    <source>
        <dbReference type="SAM" id="Phobius"/>
    </source>
</evidence>
<evidence type="ECO:0000256" key="1">
    <source>
        <dbReference type="SAM" id="MobiDB-lite"/>
    </source>
</evidence>
<protein>
    <submittedName>
        <fullName evidence="3">Uncharacterized protein</fullName>
    </submittedName>
</protein>
<reference evidence="3" key="1">
    <citation type="submission" date="2021-03" db="EMBL/GenBank/DDBJ databases">
        <title>Microbacterium sp. nov., a novel actinobacterium isolated from cow dung.</title>
        <authorList>
            <person name="Zhang L."/>
        </authorList>
    </citation>
    <scope>NUCLEOTIDE SEQUENCE</scope>
    <source>
        <strain evidence="3">NEAU-LLB</strain>
    </source>
</reference>
<feature type="compositionally biased region" description="Pro residues" evidence="1">
    <location>
        <begin position="1"/>
        <end position="29"/>
    </location>
</feature>
<comment type="caution">
    <text evidence="3">The sequence shown here is derived from an EMBL/GenBank/DDBJ whole genome shotgun (WGS) entry which is preliminary data.</text>
</comment>
<feature type="compositionally biased region" description="Low complexity" evidence="1">
    <location>
        <begin position="30"/>
        <end position="62"/>
    </location>
</feature>
<dbReference type="RefSeq" id="WP_208505459.1">
    <property type="nucleotide sequence ID" value="NZ_JAGFOA010000008.1"/>
</dbReference>
<keyword evidence="2" id="KW-0472">Membrane</keyword>
<keyword evidence="2" id="KW-1133">Transmembrane helix</keyword>
<feature type="compositionally biased region" description="Low complexity" evidence="1">
    <location>
        <begin position="72"/>
        <end position="87"/>
    </location>
</feature>
<keyword evidence="4" id="KW-1185">Reference proteome</keyword>
<name>A0A939TSD7_9MICO</name>